<dbReference type="InterPro" id="IPR059000">
    <property type="entry name" value="ATPase_P-type_domA"/>
</dbReference>
<gene>
    <name evidence="13" type="ORF">COB21_04265</name>
</gene>
<dbReference type="Gene3D" id="3.40.1110.10">
    <property type="entry name" value="Calcium-transporting ATPase, cytoplasmic domain N"/>
    <property type="match status" value="1"/>
</dbReference>
<dbReference type="InterPro" id="IPR044492">
    <property type="entry name" value="P_typ_ATPase_HD_dom"/>
</dbReference>
<evidence type="ECO:0000256" key="6">
    <source>
        <dbReference type="ARBA" id="ARBA00022840"/>
    </source>
</evidence>
<evidence type="ECO:0000256" key="3">
    <source>
        <dbReference type="ARBA" id="ARBA00022692"/>
    </source>
</evidence>
<evidence type="ECO:0000259" key="12">
    <source>
        <dbReference type="Pfam" id="PF00122"/>
    </source>
</evidence>
<dbReference type="GO" id="GO:0019829">
    <property type="term" value="F:ATPase-coupled monoatomic cation transmembrane transporter activity"/>
    <property type="evidence" value="ECO:0007669"/>
    <property type="project" value="InterPro"/>
</dbReference>
<dbReference type="PRINTS" id="PR00119">
    <property type="entry name" value="CATATPASE"/>
</dbReference>
<evidence type="ECO:0000313" key="13">
    <source>
        <dbReference type="EMBL" id="PCI76551.1"/>
    </source>
</evidence>
<dbReference type="PANTHER" id="PTHR43079">
    <property type="entry name" value="PROBABLE CADMIUM/ZINC-TRANSPORTING ATPASE HMA1"/>
    <property type="match status" value="1"/>
</dbReference>
<dbReference type="SFLD" id="SFLDS00003">
    <property type="entry name" value="Haloacid_Dehalogenase"/>
    <property type="match status" value="1"/>
</dbReference>
<evidence type="ECO:0000256" key="11">
    <source>
        <dbReference type="RuleBase" id="RU362081"/>
    </source>
</evidence>
<dbReference type="PROSITE" id="PS00154">
    <property type="entry name" value="ATPASE_E1_E2"/>
    <property type="match status" value="1"/>
</dbReference>
<comment type="caution">
    <text evidence="13">The sequence shown here is derived from an EMBL/GenBank/DDBJ whole genome shotgun (WGS) entry which is preliminary data.</text>
</comment>
<dbReference type="SFLD" id="SFLDG00002">
    <property type="entry name" value="C1.7:_P-type_atpase_like"/>
    <property type="match status" value="1"/>
</dbReference>
<dbReference type="InterPro" id="IPR051949">
    <property type="entry name" value="Cation_Transport_ATPase"/>
</dbReference>
<keyword evidence="11" id="KW-1003">Cell membrane</keyword>
<dbReference type="PANTHER" id="PTHR43079:SF1">
    <property type="entry name" value="CADMIUM_ZINC-TRANSPORTING ATPASE HMA1, CHLOROPLASTIC-RELATED"/>
    <property type="match status" value="1"/>
</dbReference>
<keyword evidence="7" id="KW-0460">Magnesium</keyword>
<dbReference type="NCBIfam" id="TIGR01525">
    <property type="entry name" value="ATPase-IB_hvy"/>
    <property type="match status" value="1"/>
</dbReference>
<keyword evidence="4 11" id="KW-0479">Metal-binding</keyword>
<comment type="subcellular location">
    <subcellularLocation>
        <location evidence="11">Cell membrane</location>
    </subcellularLocation>
    <subcellularLocation>
        <location evidence="1">Membrane</location>
        <topology evidence="1">Multi-pass membrane protein</topology>
    </subcellularLocation>
</comment>
<dbReference type="InterPro" id="IPR036412">
    <property type="entry name" value="HAD-like_sf"/>
</dbReference>
<dbReference type="GO" id="GO:0016887">
    <property type="term" value="F:ATP hydrolysis activity"/>
    <property type="evidence" value="ECO:0007669"/>
    <property type="project" value="InterPro"/>
</dbReference>
<keyword evidence="8" id="KW-1278">Translocase</keyword>
<evidence type="ECO:0000256" key="1">
    <source>
        <dbReference type="ARBA" id="ARBA00004141"/>
    </source>
</evidence>
<keyword evidence="9 11" id="KW-1133">Transmembrane helix</keyword>
<sequence length="657" mass="70887">MQQDSPFEEARHFLHYAKDRMTSPFLTRQGRGWSNHWGLKCSIFSTLLFLIAFTTSFFASPITSALLIIIYFVAGTPALIKATEKLARAHISIDTLMVLAAFLSFIIGSALEGALLLVLFALSEAIEDAVSKKNQASILALDKLAPTKAVLVEQDGTLHEKSIHDIPVGSEILIRPGDIVPLDGIITKGSSSVQLSHLTGEPLPIYKEVGSDVPAGSQNLKGSFNLQVTRTSSNSTLAKMQKLMQQAQDKKPKIQTLLERLGRPYATSIIAISTLLALILPLIFPIEYLGIEGSIYRALSFLIAASPCALIIATPTAYLASISSLMRKGILVKGGTFLDALSKSRAIAFDKTGTLTTGLLTFDTIKSLTSSPVLNEGEAEILAYSLSLNSDHPISKSITQKGQSSSLKPLPLTHFEATSGYGISALISFKGEEQKVYLGRAAFLLQHNKKLNAKVFDTKQSSTTTYLMVEQSIYALIFTDTIREEMSSLMDALKKSGMTTYLLSGDQESAAIAVAEKLHIDKVYGDLTPDQKLSLIDKLSQEAPLAMIGDGINDAPALKRASVGLSMGQVGNPTAIEAADIVFTQDNLHDLPLLIKKAKKTKAIITQNFVCALAIIFGISIPSLFGIIPLFLAVILHEGSTIIVGLNSLRLLKNPRT</sequence>
<protein>
    <submittedName>
        <fullName evidence="13">Heavy metal translocating P-type ATPase</fullName>
    </submittedName>
</protein>
<name>A0A2A4X2L9_UNCAE</name>
<dbReference type="InterPro" id="IPR027256">
    <property type="entry name" value="P-typ_ATPase_IB"/>
</dbReference>
<dbReference type="InterPro" id="IPR018303">
    <property type="entry name" value="ATPase_P-typ_P_site"/>
</dbReference>
<dbReference type="SUPFAM" id="SSF81665">
    <property type="entry name" value="Calcium ATPase, transmembrane domain M"/>
    <property type="match status" value="1"/>
</dbReference>
<dbReference type="SUPFAM" id="SSF81653">
    <property type="entry name" value="Calcium ATPase, transduction domain A"/>
    <property type="match status" value="1"/>
</dbReference>
<dbReference type="InterPro" id="IPR023299">
    <property type="entry name" value="ATPase_P-typ_cyto_dom_N"/>
</dbReference>
<dbReference type="InterPro" id="IPR001757">
    <property type="entry name" value="P_typ_ATPase"/>
</dbReference>
<dbReference type="GO" id="GO:0005886">
    <property type="term" value="C:plasma membrane"/>
    <property type="evidence" value="ECO:0007669"/>
    <property type="project" value="UniProtKB-SubCell"/>
</dbReference>
<feature type="transmembrane region" description="Helical" evidence="11">
    <location>
        <begin position="95"/>
        <end position="122"/>
    </location>
</feature>
<feature type="transmembrane region" description="Helical" evidence="11">
    <location>
        <begin position="47"/>
        <end position="75"/>
    </location>
</feature>
<dbReference type="GO" id="GO:0046872">
    <property type="term" value="F:metal ion binding"/>
    <property type="evidence" value="ECO:0007669"/>
    <property type="project" value="UniProtKB-KW"/>
</dbReference>
<keyword evidence="10 11" id="KW-0472">Membrane</keyword>
<proteinExistence type="inferred from homology"/>
<dbReference type="InterPro" id="IPR008250">
    <property type="entry name" value="ATPase_P-typ_transduc_dom_A_sf"/>
</dbReference>
<dbReference type="InterPro" id="IPR023214">
    <property type="entry name" value="HAD_sf"/>
</dbReference>
<evidence type="ECO:0000256" key="2">
    <source>
        <dbReference type="ARBA" id="ARBA00006024"/>
    </source>
</evidence>
<keyword evidence="3 11" id="KW-0812">Transmembrane</keyword>
<evidence type="ECO:0000256" key="10">
    <source>
        <dbReference type="ARBA" id="ARBA00023136"/>
    </source>
</evidence>
<dbReference type="Gene3D" id="2.70.150.10">
    <property type="entry name" value="Calcium-transporting ATPase, cytoplasmic transduction domain A"/>
    <property type="match status" value="1"/>
</dbReference>
<dbReference type="SUPFAM" id="SSF56784">
    <property type="entry name" value="HAD-like"/>
    <property type="match status" value="1"/>
</dbReference>
<comment type="similarity">
    <text evidence="2 11">Belongs to the cation transport ATPase (P-type) (TC 3.A.3) family. Type IB subfamily.</text>
</comment>
<feature type="domain" description="P-type ATPase A" evidence="12">
    <location>
        <begin position="144"/>
        <end position="245"/>
    </location>
</feature>
<dbReference type="Proteomes" id="UP000218775">
    <property type="component" value="Unassembled WGS sequence"/>
</dbReference>
<keyword evidence="5 11" id="KW-0547">Nucleotide-binding</keyword>
<feature type="transmembrane region" description="Helical" evidence="11">
    <location>
        <begin position="265"/>
        <end position="286"/>
    </location>
</feature>
<reference evidence="14" key="1">
    <citation type="submission" date="2017-08" db="EMBL/GenBank/DDBJ databases">
        <title>A dynamic microbial community with high functional redundancy inhabits the cold, oxic subseafloor aquifer.</title>
        <authorList>
            <person name="Tully B.J."/>
            <person name="Wheat C.G."/>
            <person name="Glazer B.T."/>
            <person name="Huber J.A."/>
        </authorList>
    </citation>
    <scope>NUCLEOTIDE SEQUENCE [LARGE SCALE GENOMIC DNA]</scope>
</reference>
<evidence type="ECO:0000256" key="9">
    <source>
        <dbReference type="ARBA" id="ARBA00022989"/>
    </source>
</evidence>
<feature type="transmembrane region" description="Helical" evidence="11">
    <location>
        <begin position="298"/>
        <end position="320"/>
    </location>
</feature>
<dbReference type="NCBIfam" id="TIGR01494">
    <property type="entry name" value="ATPase_P-type"/>
    <property type="match status" value="2"/>
</dbReference>
<dbReference type="GO" id="GO:0005524">
    <property type="term" value="F:ATP binding"/>
    <property type="evidence" value="ECO:0007669"/>
    <property type="project" value="UniProtKB-UniRule"/>
</dbReference>
<keyword evidence="6 11" id="KW-0067">ATP-binding</keyword>
<evidence type="ECO:0000313" key="14">
    <source>
        <dbReference type="Proteomes" id="UP000218775"/>
    </source>
</evidence>
<dbReference type="AlphaFoldDB" id="A0A2A4X2L9"/>
<organism evidence="13 14">
    <name type="scientific">Aerophobetes bacterium</name>
    <dbReference type="NCBI Taxonomy" id="2030807"/>
    <lineage>
        <taxon>Bacteria</taxon>
        <taxon>Candidatus Aerophobota</taxon>
    </lineage>
</organism>
<accession>A0A2A4X2L9</accession>
<dbReference type="Pfam" id="PF00702">
    <property type="entry name" value="Hydrolase"/>
    <property type="match status" value="1"/>
</dbReference>
<evidence type="ECO:0000256" key="8">
    <source>
        <dbReference type="ARBA" id="ARBA00022967"/>
    </source>
</evidence>
<dbReference type="SFLD" id="SFLDF00027">
    <property type="entry name" value="p-type_atpase"/>
    <property type="match status" value="1"/>
</dbReference>
<dbReference type="Gene3D" id="3.40.50.1000">
    <property type="entry name" value="HAD superfamily/HAD-like"/>
    <property type="match status" value="1"/>
</dbReference>
<dbReference type="EMBL" id="NVUK01000027">
    <property type="protein sequence ID" value="PCI76551.1"/>
    <property type="molecule type" value="Genomic_DNA"/>
</dbReference>
<feature type="transmembrane region" description="Helical" evidence="11">
    <location>
        <begin position="603"/>
        <end position="621"/>
    </location>
</feature>
<evidence type="ECO:0000256" key="7">
    <source>
        <dbReference type="ARBA" id="ARBA00022842"/>
    </source>
</evidence>
<evidence type="ECO:0000256" key="4">
    <source>
        <dbReference type="ARBA" id="ARBA00022723"/>
    </source>
</evidence>
<evidence type="ECO:0000256" key="5">
    <source>
        <dbReference type="ARBA" id="ARBA00022741"/>
    </source>
</evidence>
<dbReference type="Pfam" id="PF00122">
    <property type="entry name" value="E1-E2_ATPase"/>
    <property type="match status" value="1"/>
</dbReference>
<dbReference type="InterPro" id="IPR023298">
    <property type="entry name" value="ATPase_P-typ_TM_dom_sf"/>
</dbReference>